<dbReference type="STRING" id="1121449.SAMN02745704_00544"/>
<evidence type="ECO:0000256" key="3">
    <source>
        <dbReference type="ARBA" id="ARBA00023163"/>
    </source>
</evidence>
<dbReference type="Proteomes" id="UP000190027">
    <property type="component" value="Unassembled WGS sequence"/>
</dbReference>
<dbReference type="EMBL" id="FUYC01000002">
    <property type="protein sequence ID" value="SKA73855.1"/>
    <property type="molecule type" value="Genomic_DNA"/>
</dbReference>
<dbReference type="GO" id="GO:0003700">
    <property type="term" value="F:DNA-binding transcription factor activity"/>
    <property type="evidence" value="ECO:0007669"/>
    <property type="project" value="InterPro"/>
</dbReference>
<dbReference type="AlphaFoldDB" id="A0A1T4WA80"/>
<reference evidence="5 6" key="1">
    <citation type="submission" date="2017-02" db="EMBL/GenBank/DDBJ databases">
        <authorList>
            <person name="Peterson S.W."/>
        </authorList>
    </citation>
    <scope>NUCLEOTIDE SEQUENCE [LARGE SCALE GENOMIC DNA]</scope>
    <source>
        <strain evidence="5 6">DSM 16080</strain>
    </source>
</reference>
<dbReference type="PANTHER" id="PTHR43537">
    <property type="entry name" value="TRANSCRIPTIONAL REGULATOR, GNTR FAMILY"/>
    <property type="match status" value="1"/>
</dbReference>
<dbReference type="InterPro" id="IPR008920">
    <property type="entry name" value="TF_FadR/GntR_C"/>
</dbReference>
<evidence type="ECO:0000313" key="5">
    <source>
        <dbReference type="EMBL" id="SKA73855.1"/>
    </source>
</evidence>
<evidence type="ECO:0000259" key="4">
    <source>
        <dbReference type="PROSITE" id="PS50949"/>
    </source>
</evidence>
<keyword evidence="3" id="KW-0804">Transcription</keyword>
<dbReference type="PRINTS" id="PR00035">
    <property type="entry name" value="HTHGNTR"/>
</dbReference>
<keyword evidence="6" id="KW-1185">Reference proteome</keyword>
<sequence length="246" mass="27403">MTKKEIGLTNSAGDLATGPRYREITARIREMLANGTLCAGDKIPSERSLAERFRVSRNSVREAIRTLAEQGILETRRGDGTYVRESDGERLAAAFVAGLEAQRHRIGDIFQFRRMIEPPIAALAARNVNKEQLDRLKVLVCDQHQCVLADRDDTDFDVAFHRELARASGNRVVEEALNALHELLAETRSGFLRPLERRESALRGHMRILMALENGDGEAASQAMREHLQRAEAAALSRKSSSTDKG</sequence>
<dbReference type="SMART" id="SM00345">
    <property type="entry name" value="HTH_GNTR"/>
    <property type="match status" value="1"/>
</dbReference>
<dbReference type="PANTHER" id="PTHR43537:SF5">
    <property type="entry name" value="UXU OPERON TRANSCRIPTIONAL REGULATOR"/>
    <property type="match status" value="1"/>
</dbReference>
<dbReference type="Gene3D" id="1.10.10.10">
    <property type="entry name" value="Winged helix-like DNA-binding domain superfamily/Winged helix DNA-binding domain"/>
    <property type="match status" value="1"/>
</dbReference>
<keyword evidence="1" id="KW-0805">Transcription regulation</keyword>
<dbReference type="PROSITE" id="PS50949">
    <property type="entry name" value="HTH_GNTR"/>
    <property type="match status" value="1"/>
</dbReference>
<dbReference type="SUPFAM" id="SSF48008">
    <property type="entry name" value="GntR ligand-binding domain-like"/>
    <property type="match status" value="1"/>
</dbReference>
<evidence type="ECO:0000313" key="6">
    <source>
        <dbReference type="Proteomes" id="UP000190027"/>
    </source>
</evidence>
<dbReference type="InterPro" id="IPR011711">
    <property type="entry name" value="GntR_C"/>
</dbReference>
<protein>
    <submittedName>
        <fullName evidence="5">Transcriptional regulator, GntR family</fullName>
    </submittedName>
</protein>
<organism evidence="5 6">
    <name type="scientific">Paucidesulfovibrio gracilis DSM 16080</name>
    <dbReference type="NCBI Taxonomy" id="1121449"/>
    <lineage>
        <taxon>Bacteria</taxon>
        <taxon>Pseudomonadati</taxon>
        <taxon>Thermodesulfobacteriota</taxon>
        <taxon>Desulfovibrionia</taxon>
        <taxon>Desulfovibrionales</taxon>
        <taxon>Desulfovibrionaceae</taxon>
        <taxon>Paucidesulfovibrio</taxon>
    </lineage>
</organism>
<proteinExistence type="predicted"/>
<dbReference type="Pfam" id="PF07729">
    <property type="entry name" value="FCD"/>
    <property type="match status" value="1"/>
</dbReference>
<dbReference type="SMART" id="SM00895">
    <property type="entry name" value="FCD"/>
    <property type="match status" value="1"/>
</dbReference>
<dbReference type="RefSeq" id="WP_078716126.1">
    <property type="nucleotide sequence ID" value="NZ_FUYC01000002.1"/>
</dbReference>
<gene>
    <name evidence="5" type="ORF">SAMN02745704_00544</name>
</gene>
<dbReference type="SUPFAM" id="SSF46785">
    <property type="entry name" value="Winged helix' DNA-binding domain"/>
    <property type="match status" value="1"/>
</dbReference>
<dbReference type="GO" id="GO:0003677">
    <property type="term" value="F:DNA binding"/>
    <property type="evidence" value="ECO:0007669"/>
    <property type="project" value="UniProtKB-KW"/>
</dbReference>
<accession>A0A1T4WA80</accession>
<dbReference type="OrthoDB" id="5343675at2"/>
<keyword evidence="2" id="KW-0238">DNA-binding</keyword>
<dbReference type="Gene3D" id="1.20.120.530">
    <property type="entry name" value="GntR ligand-binding domain-like"/>
    <property type="match status" value="1"/>
</dbReference>
<dbReference type="Pfam" id="PF00392">
    <property type="entry name" value="GntR"/>
    <property type="match status" value="1"/>
</dbReference>
<feature type="domain" description="HTH gntR-type" evidence="4">
    <location>
        <begin position="18"/>
        <end position="86"/>
    </location>
</feature>
<dbReference type="InterPro" id="IPR036390">
    <property type="entry name" value="WH_DNA-bd_sf"/>
</dbReference>
<dbReference type="InterPro" id="IPR000524">
    <property type="entry name" value="Tscrpt_reg_HTH_GntR"/>
</dbReference>
<dbReference type="CDD" id="cd07377">
    <property type="entry name" value="WHTH_GntR"/>
    <property type="match status" value="1"/>
</dbReference>
<name>A0A1T4WA80_9BACT</name>
<evidence type="ECO:0000256" key="2">
    <source>
        <dbReference type="ARBA" id="ARBA00023125"/>
    </source>
</evidence>
<dbReference type="InterPro" id="IPR036388">
    <property type="entry name" value="WH-like_DNA-bd_sf"/>
</dbReference>
<evidence type="ECO:0000256" key="1">
    <source>
        <dbReference type="ARBA" id="ARBA00023015"/>
    </source>
</evidence>